<keyword evidence="8 16" id="KW-0378">Hydrolase</keyword>
<sequence>MSKQAKRKQKPQLIHWRLHVVVGFVCLLFTSLVGRAAYIQIIEPEKLRHESDMRTLRTTSNEVHRGMITDRNGEMLAVSVPVKAVYADPKVVHDRNGFADMRRWQALADVLHEPKEEILARVQSNPKKRFTYLKRQVTPAVAEYIKQLKLPGVYLKAESRRYYPTSEISAQLVGLTNIDDVGIEGIESTYNDWLTGTPTKHKVRKSRDGHVVERLDMVQTGESSNDLVLSIDQRIQQLAYREIKRATEINQATSASIVVLDVHTGEVLAMANTPSYNPNSRDNLQSYRMRNRALTDAYEPGSTIKPFVVAAALEAGTIKDDQIFKTHPGRVRIGGKIVRDGRNYGDMSLGDVLVHSSNVGMTQIALSMPVQELLGYYQAMGLGNYSGINLPGESAGLIHDRRRWSDFERATLSFGYALTVTPLQIARMYAMLGSGGVLYPSSILKLQKAPEGQQVISPEVARNVMQMLIGVTEPGGTAKKAHIDGYPVAGKTGTARKAVAGGYGEDYVALFAGVAPVHNPRLAMVVVVNEPKGDRYYGGDVAAPVFAKVMSGALQMLNVEPISAREKIQLAGNVRRGE</sequence>
<dbReference type="GO" id="GO:0043093">
    <property type="term" value="P:FtsZ-dependent cytokinesis"/>
    <property type="evidence" value="ECO:0007669"/>
    <property type="project" value="UniProtKB-UniRule"/>
</dbReference>
<keyword evidence="5 16" id="KW-0121">Carboxypeptidase</keyword>
<reference evidence="20 22" key="2">
    <citation type="submission" date="2019-06" db="EMBL/GenBank/DDBJ databases">
        <title>Complete genome of Shewanella marisflavi ECSMB14101, a mussel settlement-inducing bacterium isolated from East China Sea.</title>
        <authorList>
            <person name="Yang J."/>
            <person name="Liang X."/>
            <person name="Chang R."/>
            <person name="Peng L."/>
        </authorList>
    </citation>
    <scope>NUCLEOTIDE SEQUENCE [LARGE SCALE GENOMIC DNA]</scope>
    <source>
        <strain evidence="20 22">ECSMB14101</strain>
    </source>
</reference>
<evidence type="ECO:0000256" key="6">
    <source>
        <dbReference type="ARBA" id="ARBA00022670"/>
    </source>
</evidence>
<organism evidence="19 21">
    <name type="scientific">Shewanella marisflavi</name>
    <dbReference type="NCBI Taxonomy" id="260364"/>
    <lineage>
        <taxon>Bacteria</taxon>
        <taxon>Pseudomonadati</taxon>
        <taxon>Pseudomonadota</taxon>
        <taxon>Gammaproteobacteria</taxon>
        <taxon>Alteromonadales</taxon>
        <taxon>Shewanellaceae</taxon>
        <taxon>Shewanella</taxon>
    </lineage>
</organism>
<dbReference type="SUPFAM" id="SSF56601">
    <property type="entry name" value="beta-lactamase/transpeptidase-like"/>
    <property type="match status" value="1"/>
</dbReference>
<dbReference type="PANTHER" id="PTHR30627">
    <property type="entry name" value="PEPTIDOGLYCAN D,D-TRANSPEPTIDASE"/>
    <property type="match status" value="1"/>
</dbReference>
<dbReference type="GO" id="GO:0000917">
    <property type="term" value="P:division septum assembly"/>
    <property type="evidence" value="ECO:0007669"/>
    <property type="project" value="UniProtKB-KW"/>
</dbReference>
<dbReference type="Gene3D" id="1.10.150.770">
    <property type="match status" value="1"/>
</dbReference>
<dbReference type="InterPro" id="IPR012338">
    <property type="entry name" value="Beta-lactam/transpept-like"/>
</dbReference>
<comment type="catalytic activity">
    <reaction evidence="16">
        <text>Preferential cleavage: (Ac)2-L-Lys-D-Ala-|-D-Ala. Also transpeptidation of peptidyl-alanyl moieties that are N-acyl substituents of D-alanine.</text>
        <dbReference type="EC" id="3.4.16.4"/>
    </reaction>
</comment>
<name>A0AAC9XPK3_9GAMM</name>
<evidence type="ECO:0000313" key="20">
    <source>
        <dbReference type="EMBL" id="QDF76721.1"/>
    </source>
</evidence>
<evidence type="ECO:0000256" key="11">
    <source>
        <dbReference type="ARBA" id="ARBA00022989"/>
    </source>
</evidence>
<evidence type="ECO:0000256" key="13">
    <source>
        <dbReference type="ARBA" id="ARBA00023210"/>
    </source>
</evidence>
<keyword evidence="15 16" id="KW-0961">Cell wall biogenesis/degradation</keyword>
<protein>
    <recommendedName>
        <fullName evidence="16">Peptidoglycan D,D-transpeptidase FtsI</fullName>
        <ecNumber evidence="16">3.4.16.4</ecNumber>
    </recommendedName>
    <alternativeName>
        <fullName evidence="16">Penicillin-binding protein 3</fullName>
        <shortName evidence="16">PBP-3</shortName>
    </alternativeName>
</protein>
<dbReference type="SUPFAM" id="SSF56519">
    <property type="entry name" value="Penicillin binding protein dimerisation domain"/>
    <property type="match status" value="1"/>
</dbReference>
<accession>A0AAC9XPK3</accession>
<keyword evidence="22" id="KW-1185">Reference proteome</keyword>
<evidence type="ECO:0000256" key="14">
    <source>
        <dbReference type="ARBA" id="ARBA00023306"/>
    </source>
</evidence>
<evidence type="ECO:0000256" key="9">
    <source>
        <dbReference type="ARBA" id="ARBA00022960"/>
    </source>
</evidence>
<feature type="active site" description="Acyl-ester intermediate" evidence="16">
    <location>
        <position position="302"/>
    </location>
</feature>
<comment type="function">
    <text evidence="16">Catalyzes cross-linking of the peptidoglycan cell wall at the division septum.</text>
</comment>
<keyword evidence="12 16" id="KW-0472">Membrane</keyword>
<evidence type="ECO:0000256" key="10">
    <source>
        <dbReference type="ARBA" id="ARBA00022984"/>
    </source>
</evidence>
<dbReference type="GO" id="GO:0009252">
    <property type="term" value="P:peptidoglycan biosynthetic process"/>
    <property type="evidence" value="ECO:0007669"/>
    <property type="project" value="UniProtKB-UniRule"/>
</dbReference>
<evidence type="ECO:0000256" key="12">
    <source>
        <dbReference type="ARBA" id="ARBA00023136"/>
    </source>
</evidence>
<comment type="pathway">
    <text evidence="16">Cell wall biogenesis; peptidoglycan biosynthesis.</text>
</comment>
<dbReference type="InterPro" id="IPR005311">
    <property type="entry name" value="PBP_dimer"/>
</dbReference>
<evidence type="ECO:0000256" key="4">
    <source>
        <dbReference type="ARBA" id="ARBA00022618"/>
    </source>
</evidence>
<evidence type="ECO:0000313" key="22">
    <source>
        <dbReference type="Proteomes" id="UP000318758"/>
    </source>
</evidence>
<keyword evidence="2 16" id="KW-1003">Cell membrane</keyword>
<evidence type="ECO:0000256" key="1">
    <source>
        <dbReference type="ARBA" id="ARBA00004370"/>
    </source>
</evidence>
<dbReference type="InterPro" id="IPR050515">
    <property type="entry name" value="Beta-lactam/transpept"/>
</dbReference>
<evidence type="ECO:0000256" key="16">
    <source>
        <dbReference type="HAMAP-Rule" id="MF_02080"/>
    </source>
</evidence>
<dbReference type="GO" id="GO:0009002">
    <property type="term" value="F:serine-type D-Ala-D-Ala carboxypeptidase activity"/>
    <property type="evidence" value="ECO:0007669"/>
    <property type="project" value="UniProtKB-UniRule"/>
</dbReference>
<keyword evidence="6 16" id="KW-0645">Protease</keyword>
<dbReference type="InterPro" id="IPR001460">
    <property type="entry name" value="PCN-bd_Tpept"/>
</dbReference>
<keyword evidence="9 16" id="KW-0133">Cell shape</keyword>
<dbReference type="GO" id="GO:0008955">
    <property type="term" value="F:peptidoglycan glycosyltransferase activity"/>
    <property type="evidence" value="ECO:0007669"/>
    <property type="project" value="InterPro"/>
</dbReference>
<dbReference type="Proteomes" id="UP000318758">
    <property type="component" value="Chromosome"/>
</dbReference>
<gene>
    <name evidence="16" type="primary">ftsI</name>
    <name evidence="19" type="ORF">CFF01_17025</name>
    <name evidence="20" type="ORF">FGA12_17025</name>
</gene>
<comment type="similarity">
    <text evidence="16">Belongs to the transpeptidase family. FtsI subfamily.</text>
</comment>
<keyword evidence="4 16" id="KW-0132">Cell division</keyword>
<evidence type="ECO:0000256" key="7">
    <source>
        <dbReference type="ARBA" id="ARBA00022692"/>
    </source>
</evidence>
<evidence type="ECO:0000259" key="17">
    <source>
        <dbReference type="Pfam" id="PF00905"/>
    </source>
</evidence>
<dbReference type="EMBL" id="CP022272">
    <property type="protein sequence ID" value="ASJ98151.1"/>
    <property type="molecule type" value="Genomic_DNA"/>
</dbReference>
<keyword evidence="14 16" id="KW-0131">Cell cycle</keyword>
<dbReference type="InterPro" id="IPR036138">
    <property type="entry name" value="PBP_dimer_sf"/>
</dbReference>
<evidence type="ECO:0000313" key="21">
    <source>
        <dbReference type="Proteomes" id="UP000198233"/>
    </source>
</evidence>
<dbReference type="PANTHER" id="PTHR30627:SF1">
    <property type="entry name" value="PEPTIDOGLYCAN D,D-TRANSPEPTIDASE FTSI"/>
    <property type="match status" value="1"/>
</dbReference>
<evidence type="ECO:0000256" key="8">
    <source>
        <dbReference type="ARBA" id="ARBA00022801"/>
    </source>
</evidence>
<dbReference type="Pfam" id="PF00905">
    <property type="entry name" value="Transpeptidase"/>
    <property type="match status" value="1"/>
</dbReference>
<evidence type="ECO:0000256" key="15">
    <source>
        <dbReference type="ARBA" id="ARBA00023316"/>
    </source>
</evidence>
<dbReference type="HAMAP" id="MF_02080">
    <property type="entry name" value="FtsI_transpept"/>
    <property type="match status" value="1"/>
</dbReference>
<dbReference type="AlphaFoldDB" id="A0AAC9XPK3"/>
<proteinExistence type="inferred from homology"/>
<dbReference type="EC" id="3.4.16.4" evidence="16"/>
<dbReference type="GO" id="GO:0005886">
    <property type="term" value="C:plasma membrane"/>
    <property type="evidence" value="ECO:0007669"/>
    <property type="project" value="UniProtKB-UniRule"/>
</dbReference>
<evidence type="ECO:0000313" key="19">
    <source>
        <dbReference type="EMBL" id="ASJ98151.1"/>
    </source>
</evidence>
<feature type="domain" description="Penicillin-binding protein transpeptidase" evidence="17">
    <location>
        <begin position="256"/>
        <end position="550"/>
    </location>
</feature>
<keyword evidence="13 16" id="KW-0717">Septation</keyword>
<evidence type="ECO:0000256" key="3">
    <source>
        <dbReference type="ARBA" id="ARBA00022519"/>
    </source>
</evidence>
<feature type="domain" description="Penicillin-binding protein dimerisation" evidence="18">
    <location>
        <begin position="62"/>
        <end position="215"/>
    </location>
</feature>
<dbReference type="InterPro" id="IPR037532">
    <property type="entry name" value="FtsI_transpept"/>
</dbReference>
<dbReference type="Gene3D" id="3.90.1310.10">
    <property type="entry name" value="Penicillin-binding protein 2a (Domain 2)"/>
    <property type="match status" value="1"/>
</dbReference>
<dbReference type="Pfam" id="PF03717">
    <property type="entry name" value="PBP_dimer"/>
    <property type="match status" value="1"/>
</dbReference>
<keyword evidence="3 16" id="KW-0997">Cell inner membrane</keyword>
<evidence type="ECO:0000256" key="2">
    <source>
        <dbReference type="ARBA" id="ARBA00022475"/>
    </source>
</evidence>
<keyword evidence="7 16" id="KW-0812">Transmembrane</keyword>
<dbReference type="Proteomes" id="UP000198233">
    <property type="component" value="Chromosome"/>
</dbReference>
<dbReference type="GO" id="GO:0008658">
    <property type="term" value="F:penicillin binding"/>
    <property type="evidence" value="ECO:0007669"/>
    <property type="project" value="InterPro"/>
</dbReference>
<dbReference type="GO" id="GO:0008360">
    <property type="term" value="P:regulation of cell shape"/>
    <property type="evidence" value="ECO:0007669"/>
    <property type="project" value="UniProtKB-KW"/>
</dbReference>
<dbReference type="RefSeq" id="WP_033539380.1">
    <property type="nucleotide sequence ID" value="NZ_CP022272.1"/>
</dbReference>
<comment type="subcellular location">
    <subcellularLocation>
        <location evidence="1">Membrane</location>
    </subcellularLocation>
</comment>
<dbReference type="KEGG" id="smav:CFF01_17025"/>
<keyword evidence="10 16" id="KW-0573">Peptidoglycan synthesis</keyword>
<reference evidence="19 21" key="1">
    <citation type="submission" date="2017-06" db="EMBL/GenBank/DDBJ databases">
        <title>Complete genome sequence of Shewanella marisflavi EP1 associated with anaerobic 2,4-dinitrotoluene reduction and salt tolerance.</title>
        <authorList>
            <person name="Huang J."/>
        </authorList>
    </citation>
    <scope>NUCLEOTIDE SEQUENCE [LARGE SCALE GENOMIC DNA]</scope>
    <source>
        <strain evidence="19 21">EP1</strain>
    </source>
</reference>
<dbReference type="Gene3D" id="3.40.710.10">
    <property type="entry name" value="DD-peptidase/beta-lactamase superfamily"/>
    <property type="match status" value="1"/>
</dbReference>
<keyword evidence="11 16" id="KW-1133">Transmembrane helix</keyword>
<dbReference type="Gene3D" id="3.30.450.330">
    <property type="match status" value="1"/>
</dbReference>
<dbReference type="EMBL" id="CP041153">
    <property type="protein sequence ID" value="QDF76721.1"/>
    <property type="molecule type" value="Genomic_DNA"/>
</dbReference>
<evidence type="ECO:0000256" key="5">
    <source>
        <dbReference type="ARBA" id="ARBA00022645"/>
    </source>
</evidence>
<dbReference type="GO" id="GO:0071555">
    <property type="term" value="P:cell wall organization"/>
    <property type="evidence" value="ECO:0007669"/>
    <property type="project" value="UniProtKB-KW"/>
</dbReference>
<evidence type="ECO:0000259" key="18">
    <source>
        <dbReference type="Pfam" id="PF03717"/>
    </source>
</evidence>
<dbReference type="GO" id="GO:0006508">
    <property type="term" value="P:proteolysis"/>
    <property type="evidence" value="ECO:0007669"/>
    <property type="project" value="UniProtKB-KW"/>
</dbReference>